<sequence>MSLDVGCRCDGRDTHQRQQTLIAWVLVWRRRSSCTNIKRCWWWWWRWVLGNRETHTNITGHWWWWDVSRNGVVLGLRRGAGNRRGGTGLETAVQRWGYIPTSADVDCVGGLEQEFTHQHQMMIGSQGRRWWWGEWRVGLETWSGAVVWVVVLRRPCRGGDTHQRQQTLIAWVLVWRRRSSCTNIKRCWWWWWRWVLGNRETHTNVTGHWWWWDVSRNGVVLGLRCGAGNRHGGTGLETAVQRWGYTPTSADVDCVGVGLETQELMHQHQKMLVVVVERWGYTPTSADVDCVGGLEQEFTHQHQMTLVVVVEGVFRGMLPSPRDTAIMTSVAMGMMVSKREVNNVATRWSWFVKEVRDEPTPEDAGRLHICHCAGSGQAGEGIKNQRQETVGRGADGVDARAVEGIVDQCQKALPVLGGRSGYEPKTPVVFVFVVVLCGRQAGEGSTNQGQKTMAGFVADGVDACVVEGAMDQRQKTLVRRWSWCWWWGGDHGARQKTLVVLVVENSRADEGITNQRRRTRVVFALVVELVVRTVV</sequence>
<evidence type="ECO:0000313" key="1">
    <source>
        <dbReference type="EMBL" id="TFK59718.1"/>
    </source>
</evidence>
<accession>A0ACD3A1N1</accession>
<name>A0ACD3A1N1_9AGAR</name>
<proteinExistence type="predicted"/>
<keyword evidence="2" id="KW-1185">Reference proteome</keyword>
<dbReference type="EMBL" id="ML208909">
    <property type="protein sequence ID" value="TFK59718.1"/>
    <property type="molecule type" value="Genomic_DNA"/>
</dbReference>
<protein>
    <submittedName>
        <fullName evidence="1">Uncharacterized protein</fullName>
    </submittedName>
</protein>
<evidence type="ECO:0000313" key="2">
    <source>
        <dbReference type="Proteomes" id="UP000308600"/>
    </source>
</evidence>
<reference evidence="1 2" key="1">
    <citation type="journal article" date="2019" name="Nat. Ecol. Evol.">
        <title>Megaphylogeny resolves global patterns of mushroom evolution.</title>
        <authorList>
            <person name="Varga T."/>
            <person name="Krizsan K."/>
            <person name="Foldi C."/>
            <person name="Dima B."/>
            <person name="Sanchez-Garcia M."/>
            <person name="Sanchez-Ramirez S."/>
            <person name="Szollosi G.J."/>
            <person name="Szarkandi J.G."/>
            <person name="Papp V."/>
            <person name="Albert L."/>
            <person name="Andreopoulos W."/>
            <person name="Angelini C."/>
            <person name="Antonin V."/>
            <person name="Barry K.W."/>
            <person name="Bougher N.L."/>
            <person name="Buchanan P."/>
            <person name="Buyck B."/>
            <person name="Bense V."/>
            <person name="Catcheside P."/>
            <person name="Chovatia M."/>
            <person name="Cooper J."/>
            <person name="Damon W."/>
            <person name="Desjardin D."/>
            <person name="Finy P."/>
            <person name="Geml J."/>
            <person name="Haridas S."/>
            <person name="Hughes K."/>
            <person name="Justo A."/>
            <person name="Karasinski D."/>
            <person name="Kautmanova I."/>
            <person name="Kiss B."/>
            <person name="Kocsube S."/>
            <person name="Kotiranta H."/>
            <person name="LaButti K.M."/>
            <person name="Lechner B.E."/>
            <person name="Liimatainen K."/>
            <person name="Lipzen A."/>
            <person name="Lukacs Z."/>
            <person name="Mihaltcheva S."/>
            <person name="Morgado L.N."/>
            <person name="Niskanen T."/>
            <person name="Noordeloos M.E."/>
            <person name="Ohm R.A."/>
            <person name="Ortiz-Santana B."/>
            <person name="Ovrebo C."/>
            <person name="Racz N."/>
            <person name="Riley R."/>
            <person name="Savchenko A."/>
            <person name="Shiryaev A."/>
            <person name="Soop K."/>
            <person name="Spirin V."/>
            <person name="Szebenyi C."/>
            <person name="Tomsovsky M."/>
            <person name="Tulloss R.E."/>
            <person name="Uehling J."/>
            <person name="Grigoriev I.V."/>
            <person name="Vagvolgyi C."/>
            <person name="Papp T."/>
            <person name="Martin F.M."/>
            <person name="Miettinen O."/>
            <person name="Hibbett D.S."/>
            <person name="Nagy L.G."/>
        </authorList>
    </citation>
    <scope>NUCLEOTIDE SEQUENCE [LARGE SCALE GENOMIC DNA]</scope>
    <source>
        <strain evidence="1 2">NL-1719</strain>
    </source>
</reference>
<gene>
    <name evidence="1" type="ORF">BDN72DRAFT_864926</name>
</gene>
<dbReference type="Proteomes" id="UP000308600">
    <property type="component" value="Unassembled WGS sequence"/>
</dbReference>
<organism evidence="1 2">
    <name type="scientific">Pluteus cervinus</name>
    <dbReference type="NCBI Taxonomy" id="181527"/>
    <lineage>
        <taxon>Eukaryota</taxon>
        <taxon>Fungi</taxon>
        <taxon>Dikarya</taxon>
        <taxon>Basidiomycota</taxon>
        <taxon>Agaricomycotina</taxon>
        <taxon>Agaricomycetes</taxon>
        <taxon>Agaricomycetidae</taxon>
        <taxon>Agaricales</taxon>
        <taxon>Pluteineae</taxon>
        <taxon>Pluteaceae</taxon>
        <taxon>Pluteus</taxon>
    </lineage>
</organism>